<dbReference type="EMBL" id="NQWI01000050">
    <property type="protein sequence ID" value="PDW02832.1"/>
    <property type="molecule type" value="Genomic_DNA"/>
</dbReference>
<dbReference type="InterPro" id="IPR027417">
    <property type="entry name" value="P-loop_NTPase"/>
</dbReference>
<proteinExistence type="predicted"/>
<comment type="caution">
    <text evidence="1">The sequence shown here is derived from an EMBL/GenBank/DDBJ whole genome shotgun (WGS) entry which is preliminary data.</text>
</comment>
<reference evidence="2" key="1">
    <citation type="submission" date="2017-08" db="EMBL/GenBank/DDBJ databases">
        <authorList>
            <person name="Grouzdev D.S."/>
            <person name="Gaisin V.A."/>
            <person name="Rysina M.S."/>
            <person name="Gorlenko V.M."/>
        </authorList>
    </citation>
    <scope>NUCLEOTIDE SEQUENCE [LARGE SCALE GENOMIC DNA]</scope>
    <source>
        <strain evidence="2">Kir15-3F</strain>
    </source>
</reference>
<name>A0A2A6RII7_9CHLR</name>
<evidence type="ECO:0000313" key="1">
    <source>
        <dbReference type="EMBL" id="PDW02832.1"/>
    </source>
</evidence>
<evidence type="ECO:0008006" key="3">
    <source>
        <dbReference type="Google" id="ProtNLM"/>
    </source>
</evidence>
<sequence length="125" mass="14363">MEIVTHFEGRFIMLGDPGLGKSTILFAIMHHLLQNARNDVNLPIPVLVNLSSWQDPKQQFQTWLAEQIAVTYQLPRQLMLDLITNDRIFPLLDGLNEVREGYQKRCIDAINLYLRLIPRLPAAPS</sequence>
<keyword evidence="2" id="KW-1185">Reference proteome</keyword>
<protein>
    <recommendedName>
        <fullName evidence="3">NACHT domain-containing protein</fullName>
    </recommendedName>
</protein>
<evidence type="ECO:0000313" key="2">
    <source>
        <dbReference type="Proteomes" id="UP000220527"/>
    </source>
</evidence>
<dbReference type="SUPFAM" id="SSF52540">
    <property type="entry name" value="P-loop containing nucleoside triphosphate hydrolases"/>
    <property type="match status" value="1"/>
</dbReference>
<dbReference type="AlphaFoldDB" id="A0A2A6RII7"/>
<dbReference type="Proteomes" id="UP000220527">
    <property type="component" value="Unassembled WGS sequence"/>
</dbReference>
<dbReference type="Gene3D" id="3.40.50.300">
    <property type="entry name" value="P-loop containing nucleotide triphosphate hydrolases"/>
    <property type="match status" value="1"/>
</dbReference>
<gene>
    <name evidence="1" type="ORF">CJ255_11840</name>
</gene>
<accession>A0A2A6RII7</accession>
<organism evidence="1 2">
    <name type="scientific">Candidatus Viridilinea mediisalina</name>
    <dbReference type="NCBI Taxonomy" id="2024553"/>
    <lineage>
        <taxon>Bacteria</taxon>
        <taxon>Bacillati</taxon>
        <taxon>Chloroflexota</taxon>
        <taxon>Chloroflexia</taxon>
        <taxon>Chloroflexales</taxon>
        <taxon>Chloroflexineae</taxon>
        <taxon>Oscillochloridaceae</taxon>
        <taxon>Candidatus Viridilinea</taxon>
    </lineage>
</organism>